<dbReference type="GO" id="GO:0004170">
    <property type="term" value="F:dUTP diphosphatase activity"/>
    <property type="evidence" value="ECO:0007669"/>
    <property type="project" value="UniProtKB-EC"/>
</dbReference>
<name>A0A8J5L9N9_ZINOF</name>
<keyword evidence="4" id="KW-0378">Hydrolase</keyword>
<comment type="caution">
    <text evidence="7">The sequence shown here is derived from an EMBL/GenBank/DDBJ whole genome shotgun (WGS) entry which is preliminary data.</text>
</comment>
<evidence type="ECO:0000256" key="2">
    <source>
        <dbReference type="ARBA" id="ARBA00006581"/>
    </source>
</evidence>
<dbReference type="GO" id="GO:0046081">
    <property type="term" value="P:dUTP catabolic process"/>
    <property type="evidence" value="ECO:0007669"/>
    <property type="project" value="InterPro"/>
</dbReference>
<dbReference type="CDD" id="cd07557">
    <property type="entry name" value="trimeric_dUTPase"/>
    <property type="match status" value="1"/>
</dbReference>
<evidence type="ECO:0000259" key="6">
    <source>
        <dbReference type="Pfam" id="PF00692"/>
    </source>
</evidence>
<reference evidence="7 8" key="1">
    <citation type="submission" date="2020-08" db="EMBL/GenBank/DDBJ databases">
        <title>Plant Genome Project.</title>
        <authorList>
            <person name="Zhang R.-G."/>
        </authorList>
    </citation>
    <scope>NUCLEOTIDE SEQUENCE [LARGE SCALE GENOMIC DNA]</scope>
    <source>
        <tissue evidence="7">Rhizome</tissue>
    </source>
</reference>
<dbReference type="PANTHER" id="PTHR11241">
    <property type="entry name" value="DEOXYURIDINE 5'-TRIPHOSPHATE NUCLEOTIDOHYDROLASE"/>
    <property type="match status" value="1"/>
</dbReference>
<dbReference type="PANTHER" id="PTHR11241:SF0">
    <property type="entry name" value="DEOXYURIDINE 5'-TRIPHOSPHATE NUCLEOTIDOHYDROLASE"/>
    <property type="match status" value="1"/>
</dbReference>
<gene>
    <name evidence="7" type="ORF">ZIOFF_028155</name>
</gene>
<dbReference type="GO" id="GO:0006226">
    <property type="term" value="P:dUMP biosynthetic process"/>
    <property type="evidence" value="ECO:0007669"/>
    <property type="project" value="InterPro"/>
</dbReference>
<dbReference type="Pfam" id="PF00692">
    <property type="entry name" value="dUTPase"/>
    <property type="match status" value="1"/>
</dbReference>
<comment type="similarity">
    <text evidence="2">Belongs to the dUTPase family.</text>
</comment>
<dbReference type="InterPro" id="IPR043502">
    <property type="entry name" value="DNA/RNA_pol_sf"/>
</dbReference>
<feature type="domain" description="dUTPase-like" evidence="6">
    <location>
        <begin position="152"/>
        <end position="210"/>
    </location>
</feature>
<dbReference type="Gene3D" id="3.30.70.270">
    <property type="match status" value="1"/>
</dbReference>
<evidence type="ECO:0000256" key="1">
    <source>
        <dbReference type="ARBA" id="ARBA00005142"/>
    </source>
</evidence>
<accession>A0A8J5L9N9</accession>
<protein>
    <recommendedName>
        <fullName evidence="3">dUTP diphosphatase</fullName>
        <ecNumber evidence="3">3.6.1.23</ecNumber>
    </recommendedName>
</protein>
<evidence type="ECO:0000313" key="7">
    <source>
        <dbReference type="EMBL" id="KAG6510146.1"/>
    </source>
</evidence>
<evidence type="ECO:0000256" key="3">
    <source>
        <dbReference type="ARBA" id="ARBA00012379"/>
    </source>
</evidence>
<dbReference type="InterPro" id="IPR033704">
    <property type="entry name" value="dUTPase_trimeric"/>
</dbReference>
<dbReference type="InterPro" id="IPR043128">
    <property type="entry name" value="Rev_trsase/Diguanyl_cyclase"/>
</dbReference>
<evidence type="ECO:0000313" key="8">
    <source>
        <dbReference type="Proteomes" id="UP000734854"/>
    </source>
</evidence>
<dbReference type="AlphaFoldDB" id="A0A8J5L9N9"/>
<dbReference type="InterPro" id="IPR008181">
    <property type="entry name" value="dUTPase"/>
</dbReference>
<keyword evidence="5" id="KW-0546">Nucleotide metabolism</keyword>
<dbReference type="InterPro" id="IPR029054">
    <property type="entry name" value="dUTPase-like"/>
</dbReference>
<evidence type="ECO:0000256" key="5">
    <source>
        <dbReference type="ARBA" id="ARBA00023080"/>
    </source>
</evidence>
<dbReference type="Gene3D" id="2.70.40.10">
    <property type="match status" value="1"/>
</dbReference>
<dbReference type="SUPFAM" id="SSF51283">
    <property type="entry name" value="dUTPase-like"/>
    <property type="match status" value="1"/>
</dbReference>
<keyword evidence="8" id="KW-1185">Reference proteome</keyword>
<dbReference type="SUPFAM" id="SSF56672">
    <property type="entry name" value="DNA/RNA polymerases"/>
    <property type="match status" value="1"/>
</dbReference>
<comment type="pathway">
    <text evidence="1">Pyrimidine metabolism; dUMP biosynthesis; dUMP from dCTP (dUTP route): step 2/2.</text>
</comment>
<dbReference type="InterPro" id="IPR036157">
    <property type="entry name" value="dUTPase-like_sf"/>
</dbReference>
<organism evidence="7 8">
    <name type="scientific">Zingiber officinale</name>
    <name type="common">Ginger</name>
    <name type="synonym">Amomum zingiber</name>
    <dbReference type="NCBI Taxonomy" id="94328"/>
    <lineage>
        <taxon>Eukaryota</taxon>
        <taxon>Viridiplantae</taxon>
        <taxon>Streptophyta</taxon>
        <taxon>Embryophyta</taxon>
        <taxon>Tracheophyta</taxon>
        <taxon>Spermatophyta</taxon>
        <taxon>Magnoliopsida</taxon>
        <taxon>Liliopsida</taxon>
        <taxon>Zingiberales</taxon>
        <taxon>Zingiberaceae</taxon>
        <taxon>Zingiber</taxon>
    </lineage>
</organism>
<dbReference type="EMBL" id="JACMSC010000008">
    <property type="protein sequence ID" value="KAG6510146.1"/>
    <property type="molecule type" value="Genomic_DNA"/>
</dbReference>
<sequence>MGLVMIRIYALHRRDTGAMVLVVLRDTKWQGDRSIIATMEMDLTRGTQMVYVIPDLMMNIHDFSNHVEISIQTHGYAEWQCGLNYLASREVIALPGTRFTTKELQQQSTFQGYTPIPNENDIEITSPGTEILAMIREECPEALYVTKMDLDAIIPERRTAGAAGYDIMLNHTYIIEAGERELISTGLAFAIPKGYYGRIAPRSGVAWRTGFGSTNQAVKVQTTTPTVQLRTTVWTNLMDKLLPRKKTPIDDTSTSSQCTYQQLHVLTAEVPSNEWINPFYMEDGGYDSSTSFYSVKPNTFDEQIMAHMDLEEGLEMDYPIPRTNEGVYSSSSAISRYNPPEDTMMGSPQYALATEQPVVQNPYQNPRITVPRIEFLRAEIGKGKLKLQPHIIKKITKVQDDQLKEKKGMRSWLGVLNYARTYIPNLSSKLGPLYEKISPHGDKRMKASNWALVKQIKAQIKKADPRSMEKVCAYAHGKFPTIKSAIDADIFAAMETMSALKIHFLDKEEITLRTDCQAIISFHNKSVRNKPSRVRWIAFTDFITGTGVKEHKKRQRMKEIEDQAIRNASLAINELELILQMKEYDFNHKWHLGSGRGNYWAKKLPIIQETRKDL</sequence>
<dbReference type="EC" id="3.6.1.23" evidence="3"/>
<evidence type="ECO:0000256" key="4">
    <source>
        <dbReference type="ARBA" id="ARBA00022801"/>
    </source>
</evidence>
<dbReference type="GO" id="GO:0000287">
    <property type="term" value="F:magnesium ion binding"/>
    <property type="evidence" value="ECO:0007669"/>
    <property type="project" value="InterPro"/>
</dbReference>
<dbReference type="Proteomes" id="UP000734854">
    <property type="component" value="Unassembled WGS sequence"/>
</dbReference>
<proteinExistence type="inferred from homology"/>